<accession>A0A1V4IAT7</accession>
<dbReference type="EMBL" id="MZGW01000001">
    <property type="protein sequence ID" value="OPJ57046.1"/>
    <property type="molecule type" value="Genomic_DNA"/>
</dbReference>
<dbReference type="Proteomes" id="UP000190140">
    <property type="component" value="Unassembled WGS sequence"/>
</dbReference>
<reference evidence="1 2" key="1">
    <citation type="submission" date="2017-03" db="EMBL/GenBank/DDBJ databases">
        <title>Genome sequence of Clostridium thermoalcaliphilum DSM 7309.</title>
        <authorList>
            <person name="Poehlein A."/>
            <person name="Daniel R."/>
        </authorList>
    </citation>
    <scope>NUCLEOTIDE SEQUENCE [LARGE SCALE GENOMIC DNA]</scope>
    <source>
        <strain evidence="1 2">DSM 7309</strain>
    </source>
</reference>
<organism evidence="1 2">
    <name type="scientific">Alkalithermobacter paradoxus</name>
    <dbReference type="NCBI Taxonomy" id="29349"/>
    <lineage>
        <taxon>Bacteria</taxon>
        <taxon>Bacillati</taxon>
        <taxon>Bacillota</taxon>
        <taxon>Clostridia</taxon>
        <taxon>Peptostreptococcales</taxon>
        <taxon>Tepidibacteraceae</taxon>
        <taxon>Alkalithermobacter</taxon>
    </lineage>
</organism>
<evidence type="ECO:0008006" key="3">
    <source>
        <dbReference type="Google" id="ProtNLM"/>
    </source>
</evidence>
<dbReference type="STRING" id="29349.CLOTH_03280"/>
<sequence>MDRKYIFESEISNLKNDINTLSIILVGSSRHLDFSKITNDIDIFVIMKDGKHQSREIKSVGNLEFDISYFPLELVKKLIKDKTQFFIENMTYSKLVYDVNGCGRKYIDICAKDYSKGPGKLTDDEAFEIQFFLIDDIKRIKTKTDINKCEINYLYSVYLKNALHSYFRLNNKWVPKDKKIFKVLEKEDETLYKMIKDLYETYDVNILEEIVSYIFKKSIDKEYINMTYKRGDDLNG</sequence>
<protein>
    <recommendedName>
        <fullName evidence="3">Polymerase nucleotidyl transferase domain-containing protein</fullName>
    </recommendedName>
</protein>
<dbReference type="AlphaFoldDB" id="A0A1V4IAT7"/>
<keyword evidence="2" id="KW-1185">Reference proteome</keyword>
<dbReference type="OrthoDB" id="1706482at2"/>
<proteinExistence type="predicted"/>
<gene>
    <name evidence="1" type="ORF">CLOTH_03280</name>
</gene>
<evidence type="ECO:0000313" key="1">
    <source>
        <dbReference type="EMBL" id="OPJ57046.1"/>
    </source>
</evidence>
<evidence type="ECO:0000313" key="2">
    <source>
        <dbReference type="Proteomes" id="UP000190140"/>
    </source>
</evidence>
<comment type="caution">
    <text evidence="1">The sequence shown here is derived from an EMBL/GenBank/DDBJ whole genome shotgun (WGS) entry which is preliminary data.</text>
</comment>
<dbReference type="RefSeq" id="WP_079410578.1">
    <property type="nucleotide sequence ID" value="NZ_MZGW01000001.1"/>
</dbReference>
<name>A0A1V4IAT7_9FIRM</name>